<proteinExistence type="evidence at transcript level"/>
<dbReference type="GeneTree" id="ENSGT00970000196791"/>
<evidence type="ECO:0000313" key="3">
    <source>
        <dbReference type="Proteomes" id="UP000314986"/>
    </source>
</evidence>
<reference evidence="2" key="4">
    <citation type="submission" date="2025-05" db="UniProtKB">
        <authorList>
            <consortium name="Ensembl"/>
        </authorList>
    </citation>
    <scope>IDENTIFICATION</scope>
</reference>
<sequence>MEYNSFTDESVPALRRLIQSCTSLEETRLDGNQFSLYGKRHLESLRVSRCGLSVRVVSKLRNNADKV</sequence>
<protein>
    <submittedName>
        <fullName evidence="1">Nucleotide-binding oligomerization domain-containing protein 1</fullName>
    </submittedName>
</protein>
<accession>V9LHN0</accession>
<dbReference type="Proteomes" id="UP000314986">
    <property type="component" value="Unassembled WGS sequence"/>
</dbReference>
<dbReference type="Gene3D" id="3.80.10.10">
    <property type="entry name" value="Ribonuclease Inhibitor"/>
    <property type="match status" value="1"/>
</dbReference>
<reference evidence="3" key="1">
    <citation type="journal article" date="2006" name="Science">
        <title>Ancient noncoding elements conserved in the human genome.</title>
        <authorList>
            <person name="Venkatesh B."/>
            <person name="Kirkness E.F."/>
            <person name="Loh Y.H."/>
            <person name="Halpern A.L."/>
            <person name="Lee A.P."/>
            <person name="Johnson J."/>
            <person name="Dandona N."/>
            <person name="Viswanathan L.D."/>
            <person name="Tay A."/>
            <person name="Venter J.C."/>
            <person name="Strausberg R.L."/>
            <person name="Brenner S."/>
        </authorList>
    </citation>
    <scope>NUCLEOTIDE SEQUENCE [LARGE SCALE GENOMIC DNA]</scope>
</reference>
<name>V9LHN0_CALMI</name>
<dbReference type="InterPro" id="IPR032675">
    <property type="entry name" value="LRR_dom_sf"/>
</dbReference>
<keyword evidence="3" id="KW-1185">Reference proteome</keyword>
<dbReference type="AlphaFoldDB" id="V9LHN0"/>
<evidence type="ECO:0000313" key="2">
    <source>
        <dbReference type="Ensembl" id="ENSCMIP00000010314.1"/>
    </source>
</evidence>
<dbReference type="Ensembl" id="ENSCMIT00000010586.1">
    <property type="protein sequence ID" value="ENSCMIP00000010314.1"/>
    <property type="gene ID" value="ENSCMIG00000005442.1"/>
</dbReference>
<evidence type="ECO:0000313" key="1">
    <source>
        <dbReference type="EMBL" id="AFP12893.1"/>
    </source>
</evidence>
<reference evidence="3" key="2">
    <citation type="journal article" date="2007" name="PLoS Biol.">
        <title>Survey sequencing and comparative analysis of the elephant shark (Callorhinchus milii) genome.</title>
        <authorList>
            <person name="Venkatesh B."/>
            <person name="Kirkness E.F."/>
            <person name="Loh Y.H."/>
            <person name="Halpern A.L."/>
            <person name="Lee A.P."/>
            <person name="Johnson J."/>
            <person name="Dandona N."/>
            <person name="Viswanathan L.D."/>
            <person name="Tay A."/>
            <person name="Venter J.C."/>
            <person name="Strausberg R.L."/>
            <person name="Brenner S."/>
        </authorList>
    </citation>
    <scope>NUCLEOTIDE SEQUENCE [LARGE SCALE GENOMIC DNA]</scope>
</reference>
<organism evidence="1">
    <name type="scientific">Callorhinchus milii</name>
    <name type="common">Ghost shark</name>
    <dbReference type="NCBI Taxonomy" id="7868"/>
    <lineage>
        <taxon>Eukaryota</taxon>
        <taxon>Metazoa</taxon>
        <taxon>Chordata</taxon>
        <taxon>Craniata</taxon>
        <taxon>Vertebrata</taxon>
        <taxon>Chondrichthyes</taxon>
        <taxon>Holocephali</taxon>
        <taxon>Chimaeriformes</taxon>
        <taxon>Callorhinchidae</taxon>
        <taxon>Callorhinchus</taxon>
    </lineage>
</organism>
<dbReference type="SUPFAM" id="SSF52047">
    <property type="entry name" value="RNI-like"/>
    <property type="match status" value="1"/>
</dbReference>
<reference evidence="1 3" key="3">
    <citation type="journal article" date="2014" name="Nature">
        <title>Elephant shark genome provides unique insights into gnathostome evolution.</title>
        <authorList>
            <consortium name="International Elephant Shark Genome Sequencing Consortium"/>
            <person name="Venkatesh B."/>
            <person name="Lee A.P."/>
            <person name="Ravi V."/>
            <person name="Maurya A.K."/>
            <person name="Lian M.M."/>
            <person name="Swann J.B."/>
            <person name="Ohta Y."/>
            <person name="Flajnik M.F."/>
            <person name="Sutoh Y."/>
            <person name="Kasahara M."/>
            <person name="Hoon S."/>
            <person name="Gangu V."/>
            <person name="Roy S.W."/>
            <person name="Irimia M."/>
            <person name="Korzh V."/>
            <person name="Kondrychyn I."/>
            <person name="Lim Z.W."/>
            <person name="Tay B.H."/>
            <person name="Tohari S."/>
            <person name="Kong K.W."/>
            <person name="Ho S."/>
            <person name="Lorente-Galdos B."/>
            <person name="Quilez J."/>
            <person name="Marques-Bonet T."/>
            <person name="Raney B.J."/>
            <person name="Ingham P.W."/>
            <person name="Tay A."/>
            <person name="Hillier L.W."/>
            <person name="Minx P."/>
            <person name="Boehm T."/>
            <person name="Wilson R.K."/>
            <person name="Brenner S."/>
            <person name="Warren W.C."/>
        </authorList>
    </citation>
    <scope>NUCLEOTIDE SEQUENCE</scope>
    <source>
        <tissue evidence="1">Gills</tissue>
    </source>
</reference>
<dbReference type="EMBL" id="JW880376">
    <property type="protein sequence ID" value="AFP12893.1"/>
    <property type="molecule type" value="mRNA"/>
</dbReference>